<evidence type="ECO:0000256" key="3">
    <source>
        <dbReference type="ARBA" id="ARBA00014125"/>
    </source>
</evidence>
<dbReference type="Pfam" id="PF01044">
    <property type="entry name" value="Vinculin"/>
    <property type="match status" value="2"/>
</dbReference>
<dbReference type="Gene3D" id="3.30.70.1820">
    <property type="entry name" value="L1 transposable element, RRM domain"/>
    <property type="match status" value="1"/>
</dbReference>
<evidence type="ECO:0000256" key="6">
    <source>
        <dbReference type="SAM" id="Coils"/>
    </source>
</evidence>
<dbReference type="GO" id="GO:0051015">
    <property type="term" value="F:actin filament binding"/>
    <property type="evidence" value="ECO:0007669"/>
    <property type="project" value="InterPro"/>
</dbReference>
<evidence type="ECO:0000256" key="5">
    <source>
        <dbReference type="ARBA" id="ARBA00023203"/>
    </source>
</evidence>
<dbReference type="InterPro" id="IPR017997">
    <property type="entry name" value="Vinculin"/>
</dbReference>
<dbReference type="Gene3D" id="1.20.120.230">
    <property type="entry name" value="Alpha-catenin/vinculin-like"/>
    <property type="match status" value="2"/>
</dbReference>
<comment type="similarity">
    <text evidence="2">Belongs to the vinculin/alpha-catenin family.</text>
</comment>
<comment type="subcellular location">
    <subcellularLocation>
        <location evidence="1">Cytoplasm</location>
    </subcellularLocation>
</comment>
<feature type="compositionally biased region" description="Gly residues" evidence="7">
    <location>
        <begin position="717"/>
        <end position="726"/>
    </location>
</feature>
<dbReference type="Proteomes" id="UP000653454">
    <property type="component" value="Unassembled WGS sequence"/>
</dbReference>
<dbReference type="GO" id="GO:0071944">
    <property type="term" value="C:cell periphery"/>
    <property type="evidence" value="ECO:0007669"/>
    <property type="project" value="UniProtKB-ARBA"/>
</dbReference>
<dbReference type="PANTHER" id="PTHR46180">
    <property type="entry name" value="VINCULIN"/>
    <property type="match status" value="1"/>
</dbReference>
<keyword evidence="5" id="KW-0009">Actin-binding</keyword>
<dbReference type="InterPro" id="IPR006077">
    <property type="entry name" value="Vinculin/catenin"/>
</dbReference>
<name>A0A8S4G4B1_PLUXY</name>
<evidence type="ECO:0000256" key="7">
    <source>
        <dbReference type="SAM" id="MobiDB-lite"/>
    </source>
</evidence>
<feature type="region of interest" description="Disordered" evidence="7">
    <location>
        <begin position="312"/>
        <end position="349"/>
    </location>
</feature>
<dbReference type="SUPFAM" id="SSF47220">
    <property type="entry name" value="alpha-catenin/vinculin-like"/>
    <property type="match status" value="3"/>
</dbReference>
<evidence type="ECO:0000313" key="10">
    <source>
        <dbReference type="Proteomes" id="UP000653454"/>
    </source>
</evidence>
<keyword evidence="4" id="KW-0963">Cytoplasm</keyword>
<dbReference type="InterPro" id="IPR057251">
    <property type="entry name" value="FP_C"/>
</dbReference>
<dbReference type="EMBL" id="CAJHNJ030000067">
    <property type="protein sequence ID" value="CAG9133772.1"/>
    <property type="molecule type" value="Genomic_DNA"/>
</dbReference>
<dbReference type="GO" id="GO:0007155">
    <property type="term" value="P:cell adhesion"/>
    <property type="evidence" value="ECO:0007669"/>
    <property type="project" value="InterPro"/>
</dbReference>
<evidence type="ECO:0000256" key="1">
    <source>
        <dbReference type="ARBA" id="ARBA00004496"/>
    </source>
</evidence>
<evidence type="ECO:0000256" key="4">
    <source>
        <dbReference type="ARBA" id="ARBA00022490"/>
    </source>
</evidence>
<comment type="caution">
    <text evidence="9">The sequence shown here is derived from an EMBL/GenBank/DDBJ whole genome shotgun (WGS) entry which is preliminary data.</text>
</comment>
<sequence length="1040" mass="114394">MPVFHTKIIESILEPVAQQVSRLVILHEEAEDGNAMPELARPVQAVALAVNNLVKVGHETIESSDDATLRNDMPPALRRVETASSQLQQASDMLRADPYSGPARKKLIEGSRGILQGTSALLLCFDESEVRKIVKECKKVLDYLGVAEVIDTMEDLVQFLRDISPALSRAAREVAARASELTHVPHADTLARCLDSVKQLAPVLICAMKMYIHTLQEGGKGVEDAAENRNYLAQRMADEIHEIIRVLQLTSYIEDGGEKDNVAVLRALQAQIHGKMAAAHEFLNDPEALRNSAGDRALRSILTACAGAGGLLPPRGTARAAPPPATPRWLTCGPSGKGTEPRARRRGPPRPATLAALRAVRQGNEPSVHRVYRAQALCADLRADLNELDAIVTEGIRHAEKQGGRTVQGRNSELDAIVTEGIRHAEKQGGRTVQGRNSELDAIVTEGIRHAEKQGGRTVQGRNSELDAIVTEGIRHAEKQGGRTVQGRNSELDAIVTEGIRHAEKQGGRTVQGRNSELDAIVTEGIRHAEKQGGRTVQGRNSELDAIVTEGIRHAEKQGGRTVQGRLETAHKWLVHPACDPATRVEGQRAITSIVAQAQRIADGLQGREKAEILQLCSEVQKMSDNLADLCMSGQGDTEEARNITRQLTDKLHELKRAMERAVVNRVVEDFIDVAAPLRHFIDAVNTPEAVIPTTKMSKVARSPPQSHGQKPDPNAAGGGAPGGGEPTILRKRKQREPDHDFTAAFASFTTEIKTCINDWRNEMNHSISKISNEITSVRGDLDSLSAITSGLKDEITILRSDHTKLENNISLVQRKCSDITQEISELKSSVEFTSDQQIHLEKRLSVLETKFKSNCMIEDKTKSLEIRMDSMDQQSRQCNIEISNLPEKRGENLVEILQNIGTAIKFSIPQKDIIAIHRVPHMRSDNNTPKNVVVKFTSQTLRSNVLSAYRLAKGLTTDQVGISGAPNRIYLNEHLIISKKLLFRECRSAAKQHNYKHTWVRNGTILMRETDTSPVLKIYSSTDLKKLRARAEQKAPNAP</sequence>
<feature type="coiled-coil region" evidence="6">
    <location>
        <begin position="638"/>
        <end position="665"/>
    </location>
</feature>
<protein>
    <recommendedName>
        <fullName evidence="3">Vinculin</fullName>
    </recommendedName>
</protein>
<gene>
    <name evidence="9" type="ORF">PLXY2_LOCUS12040</name>
</gene>
<organism evidence="9 10">
    <name type="scientific">Plutella xylostella</name>
    <name type="common">Diamondback moth</name>
    <name type="synonym">Plutella maculipennis</name>
    <dbReference type="NCBI Taxonomy" id="51655"/>
    <lineage>
        <taxon>Eukaryota</taxon>
        <taxon>Metazoa</taxon>
        <taxon>Ecdysozoa</taxon>
        <taxon>Arthropoda</taxon>
        <taxon>Hexapoda</taxon>
        <taxon>Insecta</taxon>
        <taxon>Pterygota</taxon>
        <taxon>Neoptera</taxon>
        <taxon>Endopterygota</taxon>
        <taxon>Lepidoptera</taxon>
        <taxon>Glossata</taxon>
        <taxon>Ditrysia</taxon>
        <taxon>Yponomeutoidea</taxon>
        <taxon>Plutellidae</taxon>
        <taxon>Plutella</taxon>
    </lineage>
</organism>
<feature type="domain" description="FP protein C-terminal" evidence="8">
    <location>
        <begin position="980"/>
        <end position="1028"/>
    </location>
</feature>
<dbReference type="Pfam" id="PF25298">
    <property type="entry name" value="Baculo_FP_2nd"/>
    <property type="match status" value="1"/>
</dbReference>
<proteinExistence type="inferred from homology"/>
<dbReference type="GO" id="GO:0005737">
    <property type="term" value="C:cytoplasm"/>
    <property type="evidence" value="ECO:0007669"/>
    <property type="project" value="UniProtKB-SubCell"/>
</dbReference>
<reference evidence="9" key="1">
    <citation type="submission" date="2020-11" db="EMBL/GenBank/DDBJ databases">
        <authorList>
            <person name="Whiteford S."/>
        </authorList>
    </citation>
    <scope>NUCLEOTIDE SEQUENCE</scope>
</reference>
<keyword evidence="10" id="KW-1185">Reference proteome</keyword>
<evidence type="ECO:0000313" key="9">
    <source>
        <dbReference type="EMBL" id="CAG9133772.1"/>
    </source>
</evidence>
<keyword evidence="6" id="KW-0175">Coiled coil</keyword>
<evidence type="ECO:0000259" key="8">
    <source>
        <dbReference type="Pfam" id="PF25298"/>
    </source>
</evidence>
<accession>A0A8S4G4B1</accession>
<feature type="region of interest" description="Disordered" evidence="7">
    <location>
        <begin position="695"/>
        <end position="729"/>
    </location>
</feature>
<dbReference type="Gene3D" id="1.20.120.810">
    <property type="entry name" value="Vinculin, Vh2 four-helix bundle"/>
    <property type="match status" value="2"/>
</dbReference>
<evidence type="ECO:0000256" key="2">
    <source>
        <dbReference type="ARBA" id="ARBA00008376"/>
    </source>
</evidence>
<dbReference type="AlphaFoldDB" id="A0A8S4G4B1"/>
<dbReference type="InterPro" id="IPR036723">
    <property type="entry name" value="Alpha-catenin/vinculin-like_sf"/>
</dbReference>